<comment type="caution">
    <text evidence="1">The sequence shown here is derived from an EMBL/GenBank/DDBJ whole genome shotgun (WGS) entry which is preliminary data.</text>
</comment>
<organism evidence="1 2">
    <name type="scientific">Datura stramonium</name>
    <name type="common">Jimsonweed</name>
    <name type="synonym">Common thornapple</name>
    <dbReference type="NCBI Taxonomy" id="4076"/>
    <lineage>
        <taxon>Eukaryota</taxon>
        <taxon>Viridiplantae</taxon>
        <taxon>Streptophyta</taxon>
        <taxon>Embryophyta</taxon>
        <taxon>Tracheophyta</taxon>
        <taxon>Spermatophyta</taxon>
        <taxon>Magnoliopsida</taxon>
        <taxon>eudicotyledons</taxon>
        <taxon>Gunneridae</taxon>
        <taxon>Pentapetalae</taxon>
        <taxon>asterids</taxon>
        <taxon>lamiids</taxon>
        <taxon>Solanales</taxon>
        <taxon>Solanaceae</taxon>
        <taxon>Solanoideae</taxon>
        <taxon>Datureae</taxon>
        <taxon>Datura</taxon>
    </lineage>
</organism>
<accession>A0ABS8UXF5</accession>
<evidence type="ECO:0008006" key="3">
    <source>
        <dbReference type="Google" id="ProtNLM"/>
    </source>
</evidence>
<keyword evidence="2" id="KW-1185">Reference proteome</keyword>
<gene>
    <name evidence="1" type="ORF">HAX54_023250</name>
</gene>
<evidence type="ECO:0000313" key="1">
    <source>
        <dbReference type="EMBL" id="MCD9639012.1"/>
    </source>
</evidence>
<proteinExistence type="predicted"/>
<protein>
    <recommendedName>
        <fullName evidence="3">Integrase catalytic domain-containing protein</fullName>
    </recommendedName>
</protein>
<dbReference type="EMBL" id="JACEIK010002819">
    <property type="protein sequence ID" value="MCD9639012.1"/>
    <property type="molecule type" value="Genomic_DNA"/>
</dbReference>
<reference evidence="1 2" key="1">
    <citation type="journal article" date="2021" name="BMC Genomics">
        <title>Datura genome reveals duplications of psychoactive alkaloid biosynthetic genes and high mutation rate following tissue culture.</title>
        <authorList>
            <person name="Rajewski A."/>
            <person name="Carter-House D."/>
            <person name="Stajich J."/>
            <person name="Litt A."/>
        </authorList>
    </citation>
    <scope>NUCLEOTIDE SEQUENCE [LARGE SCALE GENOMIC DNA]</scope>
    <source>
        <strain evidence="1">AR-01</strain>
    </source>
</reference>
<dbReference type="Proteomes" id="UP000823775">
    <property type="component" value="Unassembled WGS sequence"/>
</dbReference>
<feature type="non-terminal residue" evidence="1">
    <location>
        <position position="140"/>
    </location>
</feature>
<sequence length="140" mass="16025">MQVIDERFVRSDKALPNTLMKRLSSMTFERSRTVCEHIMEMRDIIAKLKSLKVNKGQVKVSFAEFLESEGIIALYTMQRTPQQNDVAERRVSICIELPNQVQVALLGLVKNEAQPDSVNPVYNAGELLCQWVPCNMLLRE</sequence>
<name>A0ABS8UXF5_DATST</name>
<evidence type="ECO:0000313" key="2">
    <source>
        <dbReference type="Proteomes" id="UP000823775"/>
    </source>
</evidence>